<dbReference type="Gene3D" id="3.40.1350.10">
    <property type="match status" value="1"/>
</dbReference>
<dbReference type="InterPro" id="IPR002732">
    <property type="entry name" value="Hjc"/>
</dbReference>
<evidence type="ECO:0008006" key="3">
    <source>
        <dbReference type="Google" id="ProtNLM"/>
    </source>
</evidence>
<dbReference type="GO" id="GO:0003676">
    <property type="term" value="F:nucleic acid binding"/>
    <property type="evidence" value="ECO:0007669"/>
    <property type="project" value="InterPro"/>
</dbReference>
<sequence length="213" mass="23710">MGIGGAYERELRSVLAGEEKGVRAITRSCSETERAQAMQICQRPFLVVRAPGSGSEGTGDLLALRGDMCFPIEVKSSKKPKLYLSGRTVLQYQALEEIGIRCSIQPFYAYRLKGVRGDSWRIFRVKTEGLTGKLRLFARTVPELPLTRNGTPYLDWEKGLPLHKFLSLISKSENANNIQPSPSLKKTNFSVIDTNMDQYESSSERIASSLSNS</sequence>
<name>A0A0R7K252_9ARCH</name>
<reference evidence="2" key="1">
    <citation type="submission" date="2014-11" db="EMBL/GenBank/DDBJ databases">
        <authorList>
            <person name="Tripathy S."/>
        </authorList>
    </citation>
    <scope>NUCLEOTIDE SEQUENCE</scope>
</reference>
<evidence type="ECO:0000313" key="2">
    <source>
        <dbReference type="EMBL" id="AKQ06081.1"/>
    </source>
</evidence>
<dbReference type="AlphaFoldDB" id="A0A0R7K252"/>
<reference evidence="2" key="2">
    <citation type="journal article" date="2015" name="ISME J.">
        <title>A new class of marine Euryarchaeota group II from the Mediterranean deep chlorophyll maximum.</title>
        <authorList>
            <person name="Martin-Cuadrado A.B."/>
            <person name="Garcia-Heredia I."/>
            <person name="Molto A.G."/>
            <person name="Lopez-Ubeda R."/>
            <person name="Kimes N."/>
            <person name="Lopez-Garcia P."/>
            <person name="Moreira D."/>
            <person name="Rodriguez-Valera F."/>
        </authorList>
    </citation>
    <scope>NUCLEOTIDE SEQUENCE</scope>
</reference>
<organism evidence="2">
    <name type="scientific">uncultured Poseidoniia archaeon</name>
    <dbReference type="NCBI Taxonomy" id="1697135"/>
    <lineage>
        <taxon>Archaea</taxon>
        <taxon>Methanobacteriati</taxon>
        <taxon>Thermoplasmatota</taxon>
        <taxon>Candidatus Poseidoniia</taxon>
        <taxon>environmental samples</taxon>
    </lineage>
</organism>
<evidence type="ECO:0000256" key="1">
    <source>
        <dbReference type="ARBA" id="ARBA00029354"/>
    </source>
</evidence>
<comment type="catalytic activity">
    <reaction evidence="1">
        <text>Endonucleolytic cleavage at a junction such as a reciprocal single-stranded crossover between two homologous DNA duplexes (Holliday junction).</text>
        <dbReference type="EC" id="3.1.21.10"/>
    </reaction>
</comment>
<dbReference type="GO" id="GO:0008821">
    <property type="term" value="F:crossover junction DNA endonuclease activity"/>
    <property type="evidence" value="ECO:0007669"/>
    <property type="project" value="UniProtKB-EC"/>
</dbReference>
<dbReference type="Pfam" id="PF01870">
    <property type="entry name" value="Hjc"/>
    <property type="match status" value="1"/>
</dbReference>
<dbReference type="InterPro" id="IPR011856">
    <property type="entry name" value="tRNA_endonuc-like_dom_sf"/>
</dbReference>
<proteinExistence type="predicted"/>
<dbReference type="InterPro" id="IPR011335">
    <property type="entry name" value="Restrct_endonuc-II-like"/>
</dbReference>
<protein>
    <recommendedName>
        <fullName evidence="3">Holliday junction resolvase Hjc</fullName>
    </recommendedName>
</protein>
<accession>A0A0R7K252</accession>
<dbReference type="EMBL" id="KP211915">
    <property type="protein sequence ID" value="AKQ06081.1"/>
    <property type="molecule type" value="Genomic_DNA"/>
</dbReference>
<dbReference type="SUPFAM" id="SSF52980">
    <property type="entry name" value="Restriction endonuclease-like"/>
    <property type="match status" value="1"/>
</dbReference>